<dbReference type="Pfam" id="PF13505">
    <property type="entry name" value="OMP_b-brl"/>
    <property type="match status" value="1"/>
</dbReference>
<organism evidence="4 5">
    <name type="scientific">Roseicyclus elongatus DSM 19469</name>
    <dbReference type="NCBI Taxonomy" id="1294273"/>
    <lineage>
        <taxon>Bacteria</taxon>
        <taxon>Pseudomonadati</taxon>
        <taxon>Pseudomonadota</taxon>
        <taxon>Alphaproteobacteria</taxon>
        <taxon>Rhodobacterales</taxon>
        <taxon>Roseobacteraceae</taxon>
        <taxon>Roseicyclus</taxon>
    </lineage>
</organism>
<evidence type="ECO:0000313" key="5">
    <source>
        <dbReference type="Proteomes" id="UP000019593"/>
    </source>
</evidence>
<gene>
    <name evidence="4" type="ORF">roselon_02967</name>
</gene>
<reference evidence="4 5" key="1">
    <citation type="submission" date="2013-03" db="EMBL/GenBank/DDBJ databases">
        <authorList>
            <person name="Fiebig A."/>
            <person name="Goeker M."/>
            <person name="Klenk H.-P.P."/>
        </authorList>
    </citation>
    <scope>NUCLEOTIDE SEQUENCE [LARGE SCALE GENOMIC DNA]</scope>
    <source>
        <strain evidence="5">DSM 19469</strain>
    </source>
</reference>
<evidence type="ECO:0000256" key="1">
    <source>
        <dbReference type="ARBA" id="ARBA00022729"/>
    </source>
</evidence>
<proteinExistence type="predicted"/>
<protein>
    <recommendedName>
        <fullName evidence="3">Outer membrane protein beta-barrel domain-containing protein</fullName>
    </recommendedName>
</protein>
<name>W8S4V2_9RHOB</name>
<dbReference type="EMBL" id="CP004372">
    <property type="protein sequence ID" value="AHM05252.1"/>
    <property type="molecule type" value="Genomic_DNA"/>
</dbReference>
<feature type="chain" id="PRO_5004912682" description="Outer membrane protein beta-barrel domain-containing protein" evidence="2">
    <location>
        <begin position="26"/>
        <end position="253"/>
    </location>
</feature>
<feature type="signal peptide" evidence="2">
    <location>
        <begin position="1"/>
        <end position="25"/>
    </location>
</feature>
<feature type="domain" description="Outer membrane protein beta-barrel" evidence="3">
    <location>
        <begin position="10"/>
        <end position="231"/>
    </location>
</feature>
<dbReference type="SUPFAM" id="SSF56925">
    <property type="entry name" value="OMPA-like"/>
    <property type="match status" value="1"/>
</dbReference>
<dbReference type="HOGENOM" id="CLU_1097873_0_0_5"/>
<dbReference type="AlphaFoldDB" id="W8S4V2"/>
<evidence type="ECO:0000259" key="3">
    <source>
        <dbReference type="Pfam" id="PF13505"/>
    </source>
</evidence>
<dbReference type="RefSeq" id="WP_084613802.1">
    <property type="nucleotide sequence ID" value="NZ_CP004372.1"/>
</dbReference>
<evidence type="ECO:0000313" key="4">
    <source>
        <dbReference type="EMBL" id="AHM05252.1"/>
    </source>
</evidence>
<sequence length="253" mass="26604">MMRAILGGTAVAAVLAIAPANTAQADPLGLYFGASGVIGIGELSSTSHYVVPEGIAAPLFEGNPTETFDIEGGGVNLRVGYMTELGGFLVGGELSGMMGSMVVDDTRRIRVGQAGTGYDDRFELSTPNAFEITDLVELRALVGMTLGGGFSVFGTAGYAFGQGESMDGRIDRFAEPAAPGHGRTQDFDVDGYSFGVGTMYQLNDNAALTLQYTYTDFGSYDVPQQDFGINANGFEEELDITLGRVEMGFVIGF</sequence>
<dbReference type="KEGG" id="red:roselon_02967"/>
<evidence type="ECO:0000256" key="2">
    <source>
        <dbReference type="SAM" id="SignalP"/>
    </source>
</evidence>
<keyword evidence="5" id="KW-1185">Reference proteome</keyword>
<accession>W8S4V2</accession>
<dbReference type="Proteomes" id="UP000019593">
    <property type="component" value="Chromosome"/>
</dbReference>
<keyword evidence="1 2" id="KW-0732">Signal</keyword>
<dbReference type="OrthoDB" id="9815357at2"/>
<dbReference type="InterPro" id="IPR011250">
    <property type="entry name" value="OMP/PagP_B-barrel"/>
</dbReference>
<dbReference type="InterPro" id="IPR027385">
    <property type="entry name" value="Beta-barrel_OMP"/>
</dbReference>
<dbReference type="Gene3D" id="2.40.160.20">
    <property type="match status" value="1"/>
</dbReference>